<reference evidence="3 4" key="1">
    <citation type="submission" date="2016-09" db="EMBL/GenBank/DDBJ databases">
        <title>Extensive genetic diversity and differential bi-allelic expression allows diatom success in the polar Southern Ocean.</title>
        <authorList>
            <consortium name="DOE Joint Genome Institute"/>
            <person name="Mock T."/>
            <person name="Otillar R.P."/>
            <person name="Strauss J."/>
            <person name="Dupont C."/>
            <person name="Frickenhaus S."/>
            <person name="Maumus F."/>
            <person name="Mcmullan M."/>
            <person name="Sanges R."/>
            <person name="Schmutz J."/>
            <person name="Toseland A."/>
            <person name="Valas R."/>
            <person name="Veluchamy A."/>
            <person name="Ward B.J."/>
            <person name="Allen A."/>
            <person name="Barry K."/>
            <person name="Falciatore A."/>
            <person name="Ferrante M."/>
            <person name="Fortunato A.E."/>
            <person name="Gloeckner G."/>
            <person name="Gruber A."/>
            <person name="Hipkin R."/>
            <person name="Janech M."/>
            <person name="Kroth P."/>
            <person name="Leese F."/>
            <person name="Lindquist E."/>
            <person name="Lyon B.R."/>
            <person name="Martin J."/>
            <person name="Mayer C."/>
            <person name="Parker M."/>
            <person name="Quesneville H."/>
            <person name="Raymond J."/>
            <person name="Uhlig C."/>
            <person name="Valentin K.U."/>
            <person name="Worden A.Z."/>
            <person name="Armbrust E.V."/>
            <person name="Bowler C."/>
            <person name="Green B."/>
            <person name="Moulton V."/>
            <person name="Van Oosterhout C."/>
            <person name="Grigoriev I."/>
        </authorList>
    </citation>
    <scope>NUCLEOTIDE SEQUENCE [LARGE SCALE GENOMIC DNA]</scope>
    <source>
        <strain evidence="3 4">CCMP1102</strain>
    </source>
</reference>
<dbReference type="GO" id="GO:0005739">
    <property type="term" value="C:mitochondrion"/>
    <property type="evidence" value="ECO:0007669"/>
    <property type="project" value="TreeGrafter"/>
</dbReference>
<dbReference type="GO" id="GO:0008210">
    <property type="term" value="P:estrogen metabolic process"/>
    <property type="evidence" value="ECO:0007669"/>
    <property type="project" value="TreeGrafter"/>
</dbReference>
<evidence type="ECO:0000256" key="1">
    <source>
        <dbReference type="ARBA" id="ARBA00023002"/>
    </source>
</evidence>
<proteinExistence type="inferred from homology"/>
<dbReference type="Pfam" id="PF00106">
    <property type="entry name" value="adh_short"/>
    <property type="match status" value="1"/>
</dbReference>
<dbReference type="PANTHER" id="PTHR43658:SF8">
    <property type="entry name" value="17-BETA-HYDROXYSTEROID DEHYDROGENASE 14-RELATED"/>
    <property type="match status" value="1"/>
</dbReference>
<organism evidence="3 4">
    <name type="scientific">Fragilariopsis cylindrus CCMP1102</name>
    <dbReference type="NCBI Taxonomy" id="635003"/>
    <lineage>
        <taxon>Eukaryota</taxon>
        <taxon>Sar</taxon>
        <taxon>Stramenopiles</taxon>
        <taxon>Ochrophyta</taxon>
        <taxon>Bacillariophyta</taxon>
        <taxon>Bacillariophyceae</taxon>
        <taxon>Bacillariophycidae</taxon>
        <taxon>Bacillariales</taxon>
        <taxon>Bacillariaceae</taxon>
        <taxon>Fragilariopsis</taxon>
    </lineage>
</organism>
<keyword evidence="4" id="KW-1185">Reference proteome</keyword>
<dbReference type="PROSITE" id="PS00061">
    <property type="entry name" value="ADH_SHORT"/>
    <property type="match status" value="1"/>
</dbReference>
<gene>
    <name evidence="3" type="ORF">FRACYDRAFT_229426</name>
</gene>
<dbReference type="PRINTS" id="PR00080">
    <property type="entry name" value="SDRFAMILY"/>
</dbReference>
<dbReference type="Proteomes" id="UP000095751">
    <property type="component" value="Unassembled WGS sequence"/>
</dbReference>
<dbReference type="PRINTS" id="PR00081">
    <property type="entry name" value="GDHRDH"/>
</dbReference>
<dbReference type="OrthoDB" id="1274115at2759"/>
<comment type="similarity">
    <text evidence="2">Belongs to the short-chain dehydrogenases/reductases (SDR) family.</text>
</comment>
<dbReference type="Gene3D" id="3.40.50.720">
    <property type="entry name" value="NAD(P)-binding Rossmann-like Domain"/>
    <property type="match status" value="2"/>
</dbReference>
<dbReference type="GO" id="GO:0004303">
    <property type="term" value="F:estradiol 17-beta-dehydrogenase [NAD(P)+] activity"/>
    <property type="evidence" value="ECO:0007669"/>
    <property type="project" value="TreeGrafter"/>
</dbReference>
<dbReference type="InterPro" id="IPR020904">
    <property type="entry name" value="Sc_DH/Rdtase_CS"/>
</dbReference>
<sequence>MNRIALVTGGGSGLGRATVERFVRNGFAKVTLCDLPSNIGERIFGKDDNDDGVVNTVVNCAGIVLAGKTISSKGVVHDLDKFEKVLQINTRTFNLIIRLTVERMVKEAIQNKAVKAEVIADDLNTTENGVIINTASIAAYDGQIGQVAYAASKAAIVVMTLPLARLFQTPLLKVIPEKNQSKLAKQVPFPSRLGYPDEDAQLVEIIISNSMINGEVIRIDGGIRMP</sequence>
<dbReference type="EMBL" id="KV784384">
    <property type="protein sequence ID" value="OEU07724.1"/>
    <property type="molecule type" value="Genomic_DNA"/>
</dbReference>
<name>A0A1E7EPG4_9STRA</name>
<evidence type="ECO:0000313" key="3">
    <source>
        <dbReference type="EMBL" id="OEU07724.1"/>
    </source>
</evidence>
<dbReference type="InterPro" id="IPR036291">
    <property type="entry name" value="NAD(P)-bd_dom_sf"/>
</dbReference>
<protein>
    <submittedName>
        <fullName evidence="3">3-hydroxyacyl-CoA dehydrogenase</fullName>
    </submittedName>
</protein>
<accession>A0A1E7EPG4</accession>
<dbReference type="InterPro" id="IPR002347">
    <property type="entry name" value="SDR_fam"/>
</dbReference>
<dbReference type="InParanoid" id="A0A1E7EPG4"/>
<dbReference type="GO" id="GO:0008209">
    <property type="term" value="P:androgen metabolic process"/>
    <property type="evidence" value="ECO:0007669"/>
    <property type="project" value="TreeGrafter"/>
</dbReference>
<evidence type="ECO:0000313" key="4">
    <source>
        <dbReference type="Proteomes" id="UP000095751"/>
    </source>
</evidence>
<dbReference type="SUPFAM" id="SSF51735">
    <property type="entry name" value="NAD(P)-binding Rossmann-fold domains"/>
    <property type="match status" value="1"/>
</dbReference>
<dbReference type="PANTHER" id="PTHR43658">
    <property type="entry name" value="SHORT-CHAIN DEHYDROGENASE/REDUCTASE"/>
    <property type="match status" value="1"/>
</dbReference>
<dbReference type="AlphaFoldDB" id="A0A1E7EPG4"/>
<dbReference type="KEGG" id="fcy:FRACYDRAFT_229426"/>
<keyword evidence="1" id="KW-0560">Oxidoreductase</keyword>
<dbReference type="GO" id="GO:0006631">
    <property type="term" value="P:fatty acid metabolic process"/>
    <property type="evidence" value="ECO:0007669"/>
    <property type="project" value="TreeGrafter"/>
</dbReference>
<evidence type="ECO:0000256" key="2">
    <source>
        <dbReference type="RuleBase" id="RU000363"/>
    </source>
</evidence>